<organism evidence="5 6">
    <name type="scientific">Pedobacter gandavensis</name>
    <dbReference type="NCBI Taxonomy" id="2679963"/>
    <lineage>
        <taxon>Bacteria</taxon>
        <taxon>Pseudomonadati</taxon>
        <taxon>Bacteroidota</taxon>
        <taxon>Sphingobacteriia</taxon>
        <taxon>Sphingobacteriales</taxon>
        <taxon>Sphingobacteriaceae</taxon>
        <taxon>Pedobacter</taxon>
    </lineage>
</organism>
<keyword evidence="2" id="KW-0808">Transferase</keyword>
<gene>
    <name evidence="5" type="ORF">GM920_01070</name>
</gene>
<evidence type="ECO:0000313" key="5">
    <source>
        <dbReference type="EMBL" id="MBB2147490.1"/>
    </source>
</evidence>
<dbReference type="InterPro" id="IPR011611">
    <property type="entry name" value="PfkB_dom"/>
</dbReference>
<comment type="caution">
    <text evidence="5">The sequence shown here is derived from an EMBL/GenBank/DDBJ whole genome shotgun (WGS) entry which is preliminary data.</text>
</comment>
<dbReference type="CDD" id="cd01167">
    <property type="entry name" value="bac_FRK"/>
    <property type="match status" value="1"/>
</dbReference>
<protein>
    <submittedName>
        <fullName evidence="5">Carbohydrate kinase</fullName>
    </submittedName>
</protein>
<dbReference type="GO" id="GO:0016301">
    <property type="term" value="F:kinase activity"/>
    <property type="evidence" value="ECO:0007669"/>
    <property type="project" value="UniProtKB-KW"/>
</dbReference>
<reference evidence="5 6" key="1">
    <citation type="submission" date="2019-11" db="EMBL/GenBank/DDBJ databases">
        <title>Description of Pedobacter sp. LMG 31462T.</title>
        <authorList>
            <person name="Carlier A."/>
            <person name="Qi S."/>
            <person name="Vandamme P."/>
        </authorList>
    </citation>
    <scope>NUCLEOTIDE SEQUENCE [LARGE SCALE GENOMIC DNA]</scope>
    <source>
        <strain evidence="5 6">LMG 31462</strain>
    </source>
</reference>
<dbReference type="Pfam" id="PF00294">
    <property type="entry name" value="PfkB"/>
    <property type="match status" value="1"/>
</dbReference>
<name>A0ABR6EQH7_9SPHI</name>
<proteinExistence type="inferred from homology"/>
<comment type="similarity">
    <text evidence="1">Belongs to the carbohydrate kinase PfkB family.</text>
</comment>
<keyword evidence="6" id="KW-1185">Reference proteome</keyword>
<feature type="domain" description="Carbohydrate kinase PfkB" evidence="4">
    <location>
        <begin position="16"/>
        <end position="310"/>
    </location>
</feature>
<dbReference type="PANTHER" id="PTHR43085:SF57">
    <property type="entry name" value="CARBOHYDRATE KINASE PFKB DOMAIN-CONTAINING PROTEIN"/>
    <property type="match status" value="1"/>
</dbReference>
<keyword evidence="3 5" id="KW-0418">Kinase</keyword>
<accession>A0ABR6EQH7</accession>
<dbReference type="Gene3D" id="3.40.1190.20">
    <property type="match status" value="1"/>
</dbReference>
<dbReference type="InterPro" id="IPR002173">
    <property type="entry name" value="Carboh/pur_kinase_PfkB_CS"/>
</dbReference>
<dbReference type="RefSeq" id="WP_182952765.1">
    <property type="nucleotide sequence ID" value="NZ_WNXC01000001.1"/>
</dbReference>
<dbReference type="PROSITE" id="PS00583">
    <property type="entry name" value="PFKB_KINASES_1"/>
    <property type="match status" value="1"/>
</dbReference>
<evidence type="ECO:0000256" key="2">
    <source>
        <dbReference type="ARBA" id="ARBA00022679"/>
    </source>
</evidence>
<evidence type="ECO:0000256" key="3">
    <source>
        <dbReference type="ARBA" id="ARBA00022777"/>
    </source>
</evidence>
<dbReference type="InterPro" id="IPR029056">
    <property type="entry name" value="Ribokinase-like"/>
</dbReference>
<evidence type="ECO:0000259" key="4">
    <source>
        <dbReference type="Pfam" id="PF00294"/>
    </source>
</evidence>
<sequence>MLYLGPVSEKRTLSFNVKVYSIIITLERNKIKIACFGEVLWDVFPGGQRRAGGAPFNVAYHLFKMGIDVQMISSVGKDKLGYELLDKIKNWHIPTDGIQLSDSHPTSVVIASVDENNEAHYEIVENVAWDFIEVNPTNQQIVSDADALVFGSLGTRNEKSRNTLFELIEGSTYNVFDINLRPPHYDVRVIKDLLHKTQLAKFNKAELRMMLDFLGKTYSTEKDGIRYLQDTFCMQEVIVSKGSKGALYARNDDFYLYPTVQIELKDTVGSGDSFLAGFLSKRLEKDTTVHQIMLQAVSLGAFITAREGACPEYLLEDFQVFRDNHNIKGELNYLQS</sequence>
<dbReference type="SUPFAM" id="SSF53613">
    <property type="entry name" value="Ribokinase-like"/>
    <property type="match status" value="1"/>
</dbReference>
<evidence type="ECO:0000256" key="1">
    <source>
        <dbReference type="ARBA" id="ARBA00010688"/>
    </source>
</evidence>
<dbReference type="PANTHER" id="PTHR43085">
    <property type="entry name" value="HEXOKINASE FAMILY MEMBER"/>
    <property type="match status" value="1"/>
</dbReference>
<dbReference type="EMBL" id="WNXC01000001">
    <property type="protein sequence ID" value="MBB2147490.1"/>
    <property type="molecule type" value="Genomic_DNA"/>
</dbReference>
<dbReference type="InterPro" id="IPR050306">
    <property type="entry name" value="PfkB_Carbo_kinase"/>
</dbReference>
<evidence type="ECO:0000313" key="6">
    <source>
        <dbReference type="Proteomes" id="UP000636110"/>
    </source>
</evidence>
<dbReference type="PROSITE" id="PS00584">
    <property type="entry name" value="PFKB_KINASES_2"/>
    <property type="match status" value="1"/>
</dbReference>
<dbReference type="Proteomes" id="UP000636110">
    <property type="component" value="Unassembled WGS sequence"/>
</dbReference>